<dbReference type="EMBL" id="OX459118">
    <property type="protein sequence ID" value="CAI9091501.1"/>
    <property type="molecule type" value="Genomic_DNA"/>
</dbReference>
<accession>A0AAV1C7L7</accession>
<dbReference type="AlphaFoldDB" id="A0AAV1C7L7"/>
<reference evidence="1" key="1">
    <citation type="submission" date="2023-03" db="EMBL/GenBank/DDBJ databases">
        <authorList>
            <person name="Julca I."/>
        </authorList>
    </citation>
    <scope>NUCLEOTIDE SEQUENCE</scope>
</reference>
<proteinExistence type="predicted"/>
<sequence length="149" mass="16440">MEGGGATMESEMKPGGVWSNLIFTFDSVNCLKAVLNGETKRFLEFNGVNAVPWVDSTEDLVPILHKAAGYGALEITKLCLPGNEDQLNLRVDIDLDPVGIKGALPLNLAVETLARFSRWRSDSIPMEPQVLLHQLIFHTARFQSEDCLN</sequence>
<organism evidence="1 2">
    <name type="scientific">Oldenlandia corymbosa var. corymbosa</name>
    <dbReference type="NCBI Taxonomy" id="529605"/>
    <lineage>
        <taxon>Eukaryota</taxon>
        <taxon>Viridiplantae</taxon>
        <taxon>Streptophyta</taxon>
        <taxon>Embryophyta</taxon>
        <taxon>Tracheophyta</taxon>
        <taxon>Spermatophyta</taxon>
        <taxon>Magnoliopsida</taxon>
        <taxon>eudicotyledons</taxon>
        <taxon>Gunneridae</taxon>
        <taxon>Pentapetalae</taxon>
        <taxon>asterids</taxon>
        <taxon>lamiids</taxon>
        <taxon>Gentianales</taxon>
        <taxon>Rubiaceae</taxon>
        <taxon>Rubioideae</taxon>
        <taxon>Spermacoceae</taxon>
        <taxon>Hedyotis-Oldenlandia complex</taxon>
        <taxon>Oldenlandia</taxon>
    </lineage>
</organism>
<dbReference type="Proteomes" id="UP001161247">
    <property type="component" value="Chromosome 1"/>
</dbReference>
<gene>
    <name evidence="1" type="ORF">OLC1_LOCUS3416</name>
</gene>
<name>A0AAV1C7L7_OLDCO</name>
<keyword evidence="2" id="KW-1185">Reference proteome</keyword>
<evidence type="ECO:0000313" key="2">
    <source>
        <dbReference type="Proteomes" id="UP001161247"/>
    </source>
</evidence>
<protein>
    <submittedName>
        <fullName evidence="1">OLC1v1026553C1</fullName>
    </submittedName>
</protein>
<evidence type="ECO:0000313" key="1">
    <source>
        <dbReference type="EMBL" id="CAI9091501.1"/>
    </source>
</evidence>